<comment type="caution">
    <text evidence="1">The sequence shown here is derived from an EMBL/GenBank/DDBJ whole genome shotgun (WGS) entry which is preliminary data.</text>
</comment>
<name>A0A318KSE8_9FIRM</name>
<protein>
    <submittedName>
        <fullName evidence="1">Uncharacterized protein</fullName>
    </submittedName>
</protein>
<dbReference type="AlphaFoldDB" id="A0A318KSE8"/>
<gene>
    <name evidence="1" type="ORF">DES51_107186</name>
</gene>
<evidence type="ECO:0000313" key="2">
    <source>
        <dbReference type="Proteomes" id="UP000247612"/>
    </source>
</evidence>
<dbReference type="RefSeq" id="WP_022939149.1">
    <property type="nucleotide sequence ID" value="NZ_CABKRQ010000008.1"/>
</dbReference>
<keyword evidence="2" id="KW-1185">Reference proteome</keyword>
<evidence type="ECO:0000313" key="1">
    <source>
        <dbReference type="EMBL" id="PXX78645.1"/>
    </source>
</evidence>
<dbReference type="Proteomes" id="UP000247612">
    <property type="component" value="Unassembled WGS sequence"/>
</dbReference>
<sequence>MYLIDLVCFDDLSVKQCRIETEEAKDEFLVHCLFDERAVIGIGDSMFTAFQKLMDQLYSMHYGMNCQGAKQNAMQSAMAYASDKIYLLTLGQQAMKKDLVSMFEPVELTMYCRSDEQLEYAQQWLASL</sequence>
<accession>A0A318KSE8</accession>
<reference evidence="1 2" key="1">
    <citation type="submission" date="2018-05" db="EMBL/GenBank/DDBJ databases">
        <title>Genomic Encyclopedia of Type Strains, Phase IV (KMG-IV): sequencing the most valuable type-strain genomes for metagenomic binning, comparative biology and taxonomic classification.</title>
        <authorList>
            <person name="Goeker M."/>
        </authorList>
    </citation>
    <scope>NUCLEOTIDE SEQUENCE [LARGE SCALE GENOMIC DNA]</scope>
    <source>
        <strain evidence="1 2">JC118</strain>
    </source>
</reference>
<proteinExistence type="predicted"/>
<dbReference type="STRING" id="1034346.GCA_000313565_02866"/>
<dbReference type="EMBL" id="QJKH01000007">
    <property type="protein sequence ID" value="PXX78645.1"/>
    <property type="molecule type" value="Genomic_DNA"/>
</dbReference>
<dbReference type="OrthoDB" id="9870236at2"/>
<organism evidence="1 2">
    <name type="scientific">Dielma fastidiosa</name>
    <dbReference type="NCBI Taxonomy" id="1034346"/>
    <lineage>
        <taxon>Bacteria</taxon>
        <taxon>Bacillati</taxon>
        <taxon>Bacillota</taxon>
        <taxon>Erysipelotrichia</taxon>
        <taxon>Erysipelotrichales</taxon>
        <taxon>Erysipelotrichaceae</taxon>
        <taxon>Dielma</taxon>
    </lineage>
</organism>